<dbReference type="RefSeq" id="WP_005817953.1">
    <property type="nucleotide sequence ID" value="NZ_CAXSVT010000001.1"/>
</dbReference>
<evidence type="ECO:0000256" key="1">
    <source>
        <dbReference type="SAM" id="SignalP"/>
    </source>
</evidence>
<proteinExistence type="predicted"/>
<dbReference type="EMBL" id="CP103070">
    <property type="protein sequence ID" value="UVO88300.1"/>
    <property type="molecule type" value="Genomic_DNA"/>
</dbReference>
<evidence type="ECO:0000259" key="2">
    <source>
        <dbReference type="Pfam" id="PF03781"/>
    </source>
</evidence>
<dbReference type="InterPro" id="IPR005532">
    <property type="entry name" value="SUMF_dom"/>
</dbReference>
<dbReference type="AlphaFoldDB" id="A0A9X9IJL1"/>
<dbReference type="PANTHER" id="PTHR23150">
    <property type="entry name" value="SULFATASE MODIFYING FACTOR 1, 2"/>
    <property type="match status" value="1"/>
</dbReference>
<feature type="chain" id="PRO_5040929637" evidence="1">
    <location>
        <begin position="26"/>
        <end position="552"/>
    </location>
</feature>
<sequence length="552" mass="60969">MKKILKTFNLYCLSFLFLAAMNACQNDDVAFPDEEEQEQESISESLTAVISDGLYSNWREGDPIMLVHNGQTIIAEAQESGSSSILSGTIEGTFTDDNPLFGIYPADNGISSDNGSLTVTIPATQTGNENGYDEKSVVAVARTTSNSLNFQTVCGGIKLNFQMSGITGIELESVDGYALAGTVGIKWDEQGKPAVDKIENAHSIITFSAPNESGFIPGKDYYISTLPCDVYGGYRLSIYKDGLVAHYFSVHQTIERAGYITPDDLVESELEFDDPDAPLVEEERPELDATTTALLRQYQQNPTEDNKLALLNQMGLRYDKVVARKKAKLRELEREAKTPDLVAEMQGIVDEMVENRDIRLEQQFLRLIDPRNDENPKDAWMVLRGSSAPNAYIGYAPVTNAEYAAFKEEFVYNAGEENYPVVNITIAEATAYCDWLTAQDNAHVYRLPTDEEWVLGAGHMPKDVTMNSGRVETGLTPVDAYSQTTGACGGIDFWGNCWEWTSSTDANGQYIIKGGSWDSERDDCRSEKSDDVRTGTKGYANVGFRVVRTDSI</sequence>
<feature type="signal peptide" evidence="1">
    <location>
        <begin position="1"/>
        <end position="25"/>
    </location>
</feature>
<dbReference type="InterPro" id="IPR042095">
    <property type="entry name" value="SUMF_sf"/>
</dbReference>
<dbReference type="InterPro" id="IPR051043">
    <property type="entry name" value="Sulfatase_Mod_Factor_Kinase"/>
</dbReference>
<keyword evidence="1" id="KW-0732">Signal</keyword>
<gene>
    <name evidence="3" type="ORF">NXW39_13020</name>
</gene>
<accession>A0A9X9IJL1</accession>
<dbReference type="InterPro" id="IPR016187">
    <property type="entry name" value="CTDL_fold"/>
</dbReference>
<dbReference type="Pfam" id="PF03781">
    <property type="entry name" value="FGE-sulfatase"/>
    <property type="match status" value="1"/>
</dbReference>
<dbReference type="Proteomes" id="UP001058403">
    <property type="component" value="Chromosome"/>
</dbReference>
<dbReference type="SUPFAM" id="SSF56436">
    <property type="entry name" value="C-type lectin-like"/>
    <property type="match status" value="1"/>
</dbReference>
<dbReference type="GO" id="GO:0120147">
    <property type="term" value="F:formylglycine-generating oxidase activity"/>
    <property type="evidence" value="ECO:0007669"/>
    <property type="project" value="TreeGrafter"/>
</dbReference>
<dbReference type="PANTHER" id="PTHR23150:SF19">
    <property type="entry name" value="FORMYLGLYCINE-GENERATING ENZYME"/>
    <property type="match status" value="1"/>
</dbReference>
<evidence type="ECO:0000313" key="3">
    <source>
        <dbReference type="EMBL" id="UVO88300.1"/>
    </source>
</evidence>
<feature type="domain" description="Sulfatase-modifying factor enzyme-like" evidence="2">
    <location>
        <begin position="397"/>
        <end position="548"/>
    </location>
</feature>
<name>A0A9X9IJL1_BACFG</name>
<evidence type="ECO:0000313" key="4">
    <source>
        <dbReference type="Proteomes" id="UP001058403"/>
    </source>
</evidence>
<protein>
    <submittedName>
        <fullName evidence="3">SUMF1/EgtB/PvdO family nonheme iron enzyme</fullName>
    </submittedName>
</protein>
<dbReference type="CDD" id="cd13120">
    <property type="entry name" value="BF2867_like_N"/>
    <property type="match status" value="1"/>
</dbReference>
<dbReference type="Gene3D" id="3.90.1580.10">
    <property type="entry name" value="paralog of FGE (formylglycine-generating enzyme)"/>
    <property type="match status" value="1"/>
</dbReference>
<organism evidence="3 4">
    <name type="scientific">Bacteroides fragilis</name>
    <dbReference type="NCBI Taxonomy" id="817"/>
    <lineage>
        <taxon>Bacteria</taxon>
        <taxon>Pseudomonadati</taxon>
        <taxon>Bacteroidota</taxon>
        <taxon>Bacteroidia</taxon>
        <taxon>Bacteroidales</taxon>
        <taxon>Bacteroidaceae</taxon>
        <taxon>Bacteroides</taxon>
    </lineage>
</organism>
<reference evidence="3" key="1">
    <citation type="submission" date="2022-08" db="EMBL/GenBank/DDBJ databases">
        <title>Genome Sequencing of Bacteroides fragilis Group Isolates with Nanopore Technology.</title>
        <authorList>
            <person name="Tisza M.J."/>
            <person name="Smith D."/>
            <person name="Dekker J.P."/>
        </authorList>
    </citation>
    <scope>NUCLEOTIDE SEQUENCE</scope>
    <source>
        <strain evidence="3">BFG-49</strain>
    </source>
</reference>